<name>A0AAF1D5C4_CUPNH</name>
<proteinExistence type="predicted"/>
<organism evidence="1 2">
    <name type="scientific">Cupriavidus necator (strain ATCC 17699 / DSM 428 / KCTC 22496 / NCIMB 10442 / H16 / Stanier 337)</name>
    <name type="common">Ralstonia eutropha</name>
    <dbReference type="NCBI Taxonomy" id="381666"/>
    <lineage>
        <taxon>Bacteria</taxon>
        <taxon>Pseudomonadati</taxon>
        <taxon>Pseudomonadota</taxon>
        <taxon>Betaproteobacteria</taxon>
        <taxon>Burkholderiales</taxon>
        <taxon>Burkholderiaceae</taxon>
        <taxon>Cupriavidus</taxon>
    </lineage>
</organism>
<dbReference type="AlphaFoldDB" id="A0AAF1D5C4"/>
<reference evidence="1 2" key="1">
    <citation type="submission" date="2019-04" db="EMBL/GenBank/DDBJ databases">
        <title>Long-read de novo sequencing of Cupriavidus necator H16.</title>
        <authorList>
            <person name="Little G.T."/>
            <person name="Ehsaan M."/>
            <person name="Arenas-Lopez C."/>
            <person name="Jawed K."/>
            <person name="Winzer K."/>
            <person name="Kovacs K."/>
            <person name="Malys N."/>
            <person name="Minton N.P."/>
        </authorList>
    </citation>
    <scope>NUCLEOTIDE SEQUENCE [LARGE SCALE GENOMIC DNA]</scope>
    <source>
        <strain evidence="1 2">H16</strain>
        <plasmid evidence="2">phg1</plasmid>
    </source>
</reference>
<protein>
    <submittedName>
        <fullName evidence="1">Uncharacterized protein</fullName>
    </submittedName>
</protein>
<evidence type="ECO:0000313" key="2">
    <source>
        <dbReference type="Proteomes" id="UP000296079"/>
    </source>
</evidence>
<geneLocation type="plasmid" evidence="2">
    <name>phg1</name>
</geneLocation>
<dbReference type="EMBL" id="CP039289">
    <property type="protein sequence ID" value="QCC05396.1"/>
    <property type="molecule type" value="Genomic_DNA"/>
</dbReference>
<dbReference type="Proteomes" id="UP000296079">
    <property type="component" value="Plasmid pHG1"/>
</dbReference>
<evidence type="ECO:0000313" key="1">
    <source>
        <dbReference type="EMBL" id="QCC05396.1"/>
    </source>
</evidence>
<dbReference type="RefSeq" id="WP_136227930.1">
    <property type="nucleotide sequence ID" value="NC_005241.1"/>
</dbReference>
<sequence length="67" mass="7531">MDRKANAPRLVAKVRRPNEADSAAVARVRALFARPEMSVEALKKRAEIARKWEAEHGPFSVYAGARR</sequence>
<gene>
    <name evidence="1" type="ORF">E6A55_32895</name>
</gene>
<keyword evidence="1" id="KW-0614">Plasmid</keyword>
<accession>A0AAF1D5C4</accession>